<comment type="subunit">
    <text evidence="9">The system is composed of three essential subunits: KdpA, KdpB and KdpC.</text>
</comment>
<comment type="similarity">
    <text evidence="9">Belongs to the KdpA family.</text>
</comment>
<keyword evidence="6 9" id="KW-1133">Transmembrane helix</keyword>
<evidence type="ECO:0000256" key="4">
    <source>
        <dbReference type="ARBA" id="ARBA00022692"/>
    </source>
</evidence>
<feature type="transmembrane region" description="Helical" evidence="9">
    <location>
        <begin position="291"/>
        <end position="309"/>
    </location>
</feature>
<feature type="transmembrane region" description="Helical" evidence="9">
    <location>
        <begin position="545"/>
        <end position="568"/>
    </location>
</feature>
<feature type="transmembrane region" description="Helical" evidence="9">
    <location>
        <begin position="176"/>
        <end position="198"/>
    </location>
</feature>
<feature type="transmembrane region" description="Helical" evidence="9">
    <location>
        <begin position="438"/>
        <end position="459"/>
    </location>
</feature>
<sequence length="583" mass="61879">MTSAIILLVAVLTLSILLALPLGHYMYRVVEGHRFWATRFLGPLEKGIYRLTGVKVDDEMGWKRYSLSILLFNMLGVFFMYIIFQAQGVLPLNPQHLQGTSIGTAFNSAIAAITTTNWQDYGGETTLSYLSQMLPYTDLNFIGGASGIAIVLVIIRGIVRQKTTKIGNFWVDITRIIIYILIPMSIILALIFVQQGVIQTFGPYVQVHLIAPFQSGGKEITQQMIAMGPVASLASIGVLCNNGEGFFAASFAHPYANPTALTNFLYMIGMILIPIAIVFMFGHIAKAKGTAWALLIAMLVIFVPLALLSEHVDLVGNPLFNTLHVTQAHTAVLAGGGNMDGVEDRFGVAASDLFSSLATTTSSGLADCAYDSLMPLSGGVNIFFMDLGETVIGGAGTGLATMLAFAIFTVFLGGLLVGRTPEFLGKKIESFEIKMASLAILIMPLLVLIGTAIAVSTSAGRAGALNPGAHGFSEILYAITSPANNNGSAFGGLSSDTTFYNIITGIVMLFGRYWPYLALLALAGSLAGKKTIPAGAGTLTTHTPIFIGLLVGVVLLLGALNFFPALALGPIAEQLVPLSTLIH</sequence>
<reference evidence="10" key="2">
    <citation type="submission" date="2014-07" db="EMBL/GenBank/DDBJ databases">
        <title>Initial genome analysis of the psychrotolerant acidophile Acidithiobacillus ferrivorans CF27: insights into iron and sulfur oxidation pathways and into biofilm formation.</title>
        <authorList>
            <person name="Talla E."/>
            <person name="Hedrich S."/>
            <person name="Mangenot S."/>
            <person name="Ji B."/>
            <person name="Johnson D.B."/>
            <person name="Barbe V."/>
            <person name="Bonnefoy V."/>
        </authorList>
    </citation>
    <scope>NUCLEOTIDE SEQUENCE [LARGE SCALE GENOMIC DNA]</scope>
    <source>
        <strain evidence="10">CF27</strain>
    </source>
</reference>
<keyword evidence="1 9" id="KW-0813">Transport</keyword>
<dbReference type="PANTHER" id="PTHR30607:SF2">
    <property type="entry name" value="POTASSIUM-TRANSPORTING ATPASE POTASSIUM-BINDING SUBUNIT"/>
    <property type="match status" value="1"/>
</dbReference>
<keyword evidence="7 9" id="KW-0406">Ion transport</keyword>
<dbReference type="PIRSF" id="PIRSF001294">
    <property type="entry name" value="K_ATPaseA"/>
    <property type="match status" value="1"/>
</dbReference>
<dbReference type="AlphaFoldDB" id="A0A060USS2"/>
<dbReference type="RefSeq" id="WP_035192142.1">
    <property type="nucleotide sequence ID" value="NZ_CCCS020000025.1"/>
</dbReference>
<evidence type="ECO:0000256" key="6">
    <source>
        <dbReference type="ARBA" id="ARBA00022989"/>
    </source>
</evidence>
<keyword evidence="8 9" id="KW-0472">Membrane</keyword>
<dbReference type="InterPro" id="IPR004623">
    <property type="entry name" value="KdpA"/>
</dbReference>
<evidence type="ECO:0000256" key="3">
    <source>
        <dbReference type="ARBA" id="ARBA00022538"/>
    </source>
</evidence>
<evidence type="ECO:0000313" key="11">
    <source>
        <dbReference type="EMBL" id="SMH66281.1"/>
    </source>
</evidence>
<keyword evidence="5 9" id="KW-0630">Potassium</keyword>
<proteinExistence type="inferred from homology"/>
<comment type="function">
    <text evidence="9">Part of the high-affinity ATP-driven potassium transport (or Kdp) system, which catalyzes the hydrolysis of ATP coupled with the electrogenic transport of potassium into the cytoplasm. This subunit binds the extracellular potassium ions and delivers the ions to the membrane domain of KdpB through an intramembrane tunnel.</text>
</comment>
<keyword evidence="10" id="KW-0378">Hydrolase</keyword>
<reference evidence="11 12" key="3">
    <citation type="submission" date="2017-03" db="EMBL/GenBank/DDBJ databases">
        <authorList>
            <person name="Regsiter A."/>
            <person name="William W."/>
        </authorList>
    </citation>
    <scope>NUCLEOTIDE SEQUENCE [LARGE SCALE GENOMIC DNA]</scope>
    <source>
        <strain evidence="11">PRJEB5721</strain>
    </source>
</reference>
<feature type="transmembrane region" description="Helical" evidence="9">
    <location>
        <begin position="264"/>
        <end position="284"/>
    </location>
</feature>
<evidence type="ECO:0000256" key="9">
    <source>
        <dbReference type="HAMAP-Rule" id="MF_00275"/>
    </source>
</evidence>
<evidence type="ECO:0000256" key="5">
    <source>
        <dbReference type="ARBA" id="ARBA00022958"/>
    </source>
</evidence>
<comment type="caution">
    <text evidence="9">Lacks conserved residue(s) required for the propagation of feature annotation.</text>
</comment>
<protein>
    <recommendedName>
        <fullName evidence="9">Potassium-transporting ATPase potassium-binding subunit</fullName>
    </recommendedName>
    <alternativeName>
        <fullName evidence="9">ATP phosphohydrolase [potassium-transporting] A chain</fullName>
    </alternativeName>
    <alternativeName>
        <fullName evidence="9">Potassium-binding and translocating subunit A</fullName>
    </alternativeName>
    <alternativeName>
        <fullName evidence="9">Potassium-translocating ATPase A chain</fullName>
    </alternativeName>
</protein>
<feature type="transmembrane region" description="Helical" evidence="9">
    <location>
        <begin position="133"/>
        <end position="155"/>
    </location>
</feature>
<feature type="transmembrane region" description="Helical" evidence="9">
    <location>
        <begin position="391"/>
        <end position="417"/>
    </location>
</feature>
<reference evidence="10" key="1">
    <citation type="submission" date="2014-03" db="EMBL/GenBank/DDBJ databases">
        <authorList>
            <person name="Genoscope - CEA"/>
        </authorList>
    </citation>
    <scope>NUCLEOTIDE SEQUENCE [LARGE SCALE GENOMIC DNA]</scope>
    <source>
        <strain evidence="10">CF27</strain>
    </source>
</reference>
<dbReference type="EMBL" id="LT841305">
    <property type="protein sequence ID" value="SMH66281.1"/>
    <property type="molecule type" value="Genomic_DNA"/>
</dbReference>
<evidence type="ECO:0000256" key="2">
    <source>
        <dbReference type="ARBA" id="ARBA00022475"/>
    </source>
</evidence>
<comment type="subcellular location">
    <subcellularLocation>
        <location evidence="9">Cell membrane</location>
        <topology evidence="9">Multi-pass membrane protein</topology>
    </subcellularLocation>
</comment>
<evidence type="ECO:0000256" key="1">
    <source>
        <dbReference type="ARBA" id="ARBA00022448"/>
    </source>
</evidence>
<dbReference type="GO" id="GO:0016787">
    <property type="term" value="F:hydrolase activity"/>
    <property type="evidence" value="ECO:0007669"/>
    <property type="project" value="UniProtKB-KW"/>
</dbReference>
<dbReference type="NCBIfam" id="TIGR00680">
    <property type="entry name" value="kdpA"/>
    <property type="match status" value="1"/>
</dbReference>
<organism evidence="10">
    <name type="scientific">Acidithiobacillus ferrivorans</name>
    <dbReference type="NCBI Taxonomy" id="160808"/>
    <lineage>
        <taxon>Bacteria</taxon>
        <taxon>Pseudomonadati</taxon>
        <taxon>Pseudomonadota</taxon>
        <taxon>Acidithiobacillia</taxon>
        <taxon>Acidithiobacillales</taxon>
        <taxon>Acidithiobacillaceae</taxon>
        <taxon>Acidithiobacillus</taxon>
    </lineage>
</organism>
<keyword evidence="12" id="KW-1185">Reference proteome</keyword>
<keyword evidence="2 9" id="KW-1003">Cell membrane</keyword>
<evidence type="ECO:0000313" key="12">
    <source>
        <dbReference type="Proteomes" id="UP000193925"/>
    </source>
</evidence>
<dbReference type="Pfam" id="PF03814">
    <property type="entry name" value="KdpA"/>
    <property type="match status" value="1"/>
</dbReference>
<dbReference type="GO" id="GO:0008556">
    <property type="term" value="F:P-type potassium transmembrane transporter activity"/>
    <property type="evidence" value="ECO:0007669"/>
    <property type="project" value="InterPro"/>
</dbReference>
<dbReference type="HAMAP" id="MF_00275">
    <property type="entry name" value="KdpA"/>
    <property type="match status" value="1"/>
</dbReference>
<dbReference type="Proteomes" id="UP000193925">
    <property type="component" value="Chromosome AFERRI"/>
</dbReference>
<dbReference type="PANTHER" id="PTHR30607">
    <property type="entry name" value="POTASSIUM-TRANSPORTING ATPASE A CHAIN"/>
    <property type="match status" value="1"/>
</dbReference>
<accession>A0A060USS2</accession>
<dbReference type="GO" id="GO:0030955">
    <property type="term" value="F:potassium ion binding"/>
    <property type="evidence" value="ECO:0007669"/>
    <property type="project" value="UniProtKB-UniRule"/>
</dbReference>
<gene>
    <name evidence="9 10" type="primary">kdpA</name>
    <name evidence="11" type="ORF">AFERRI_30011</name>
    <name evidence="10" type="ORF">AFERRI_310006</name>
</gene>
<dbReference type="EMBL" id="CCCS020000025">
    <property type="protein sequence ID" value="CDQ09838.1"/>
    <property type="molecule type" value="Genomic_DNA"/>
</dbReference>
<evidence type="ECO:0000256" key="7">
    <source>
        <dbReference type="ARBA" id="ARBA00023065"/>
    </source>
</evidence>
<evidence type="ECO:0000256" key="8">
    <source>
        <dbReference type="ARBA" id="ARBA00023136"/>
    </source>
</evidence>
<keyword evidence="3 9" id="KW-0633">Potassium transport</keyword>
<feature type="transmembrane region" description="Helical" evidence="9">
    <location>
        <begin position="65"/>
        <end position="84"/>
    </location>
</feature>
<evidence type="ECO:0000313" key="10">
    <source>
        <dbReference type="EMBL" id="CDQ09838.1"/>
    </source>
</evidence>
<dbReference type="GO" id="GO:0005886">
    <property type="term" value="C:plasma membrane"/>
    <property type="evidence" value="ECO:0007669"/>
    <property type="project" value="UniProtKB-SubCell"/>
</dbReference>
<feature type="transmembrane region" description="Helical" evidence="9">
    <location>
        <begin position="499"/>
        <end position="524"/>
    </location>
</feature>
<keyword evidence="4 9" id="KW-0812">Transmembrane</keyword>
<name>A0A060USS2_9PROT</name>